<reference evidence="4 5" key="1">
    <citation type="journal article" date="2015" name="Genome Biol. Evol.">
        <title>Comparative Genomics of a Bacterivorous Green Alga Reveals Evolutionary Causalities and Consequences of Phago-Mixotrophic Mode of Nutrition.</title>
        <authorList>
            <person name="Burns J.A."/>
            <person name="Paasch A."/>
            <person name="Narechania A."/>
            <person name="Kim E."/>
        </authorList>
    </citation>
    <scope>NUCLEOTIDE SEQUENCE [LARGE SCALE GENOMIC DNA]</scope>
    <source>
        <strain evidence="4 5">PLY_AMNH</strain>
    </source>
</reference>
<evidence type="ECO:0000256" key="1">
    <source>
        <dbReference type="SAM" id="MobiDB-lite"/>
    </source>
</evidence>
<feature type="signal peptide" evidence="3">
    <location>
        <begin position="1"/>
        <end position="27"/>
    </location>
</feature>
<dbReference type="EMBL" id="LGRX02008277">
    <property type="protein sequence ID" value="KAK3273757.1"/>
    <property type="molecule type" value="Genomic_DNA"/>
</dbReference>
<proteinExistence type="predicted"/>
<dbReference type="PANTHER" id="PTHR35752:SF1">
    <property type="entry name" value="G-PROTEIN COUPLED RECEPTOR"/>
    <property type="match status" value="1"/>
</dbReference>
<accession>A0AAE0G8X8</accession>
<keyword evidence="3" id="KW-0732">Signal</keyword>
<name>A0AAE0G8X8_9CHLO</name>
<keyword evidence="2" id="KW-0472">Membrane</keyword>
<evidence type="ECO:0000313" key="4">
    <source>
        <dbReference type="EMBL" id="KAK3273757.1"/>
    </source>
</evidence>
<evidence type="ECO:0000256" key="3">
    <source>
        <dbReference type="SAM" id="SignalP"/>
    </source>
</evidence>
<feature type="region of interest" description="Disordered" evidence="1">
    <location>
        <begin position="327"/>
        <end position="357"/>
    </location>
</feature>
<gene>
    <name evidence="4" type="ORF">CYMTET_18017</name>
</gene>
<dbReference type="AlphaFoldDB" id="A0AAE0G8X8"/>
<keyword evidence="2" id="KW-1133">Transmembrane helix</keyword>
<evidence type="ECO:0000313" key="5">
    <source>
        <dbReference type="Proteomes" id="UP001190700"/>
    </source>
</evidence>
<organism evidence="4 5">
    <name type="scientific">Cymbomonas tetramitiformis</name>
    <dbReference type="NCBI Taxonomy" id="36881"/>
    <lineage>
        <taxon>Eukaryota</taxon>
        <taxon>Viridiplantae</taxon>
        <taxon>Chlorophyta</taxon>
        <taxon>Pyramimonadophyceae</taxon>
        <taxon>Pyramimonadales</taxon>
        <taxon>Pyramimonadaceae</taxon>
        <taxon>Cymbomonas</taxon>
    </lineage>
</organism>
<feature type="compositionally biased region" description="Acidic residues" evidence="1">
    <location>
        <begin position="347"/>
        <end position="357"/>
    </location>
</feature>
<keyword evidence="5" id="KW-1185">Reference proteome</keyword>
<keyword evidence="2" id="KW-0812">Transmembrane</keyword>
<dbReference type="PANTHER" id="PTHR35752">
    <property type="entry name" value="G-PROTEIN COUPLED RECEPTOR"/>
    <property type="match status" value="1"/>
</dbReference>
<feature type="compositionally biased region" description="Low complexity" evidence="1">
    <location>
        <begin position="327"/>
        <end position="346"/>
    </location>
</feature>
<feature type="compositionally biased region" description="Polar residues" evidence="1">
    <location>
        <begin position="447"/>
        <end position="456"/>
    </location>
</feature>
<feature type="region of interest" description="Disordered" evidence="1">
    <location>
        <begin position="424"/>
        <end position="456"/>
    </location>
</feature>
<protein>
    <submittedName>
        <fullName evidence="4">Uncharacterized protein</fullName>
    </submittedName>
</protein>
<feature type="transmembrane region" description="Helical" evidence="2">
    <location>
        <begin position="363"/>
        <end position="387"/>
    </location>
</feature>
<evidence type="ECO:0000256" key="2">
    <source>
        <dbReference type="SAM" id="Phobius"/>
    </source>
</evidence>
<dbReference type="Proteomes" id="UP001190700">
    <property type="component" value="Unassembled WGS sequence"/>
</dbReference>
<feature type="compositionally biased region" description="Low complexity" evidence="1">
    <location>
        <begin position="424"/>
        <end position="437"/>
    </location>
</feature>
<sequence>MIFALSTRFAFVLLGAHLAVCYEDAHAVGRPDCSVLSDNSSTPYIYDFTSIAENSTNQYILQGAEDSQYVLEFCSTSKMITNYTNENDQTYHNFGSFDPSTFVTVKGSNRTKYQEYVSGDYPDCYGVNGYYGRHTQVYIHCDGCPVGTECTSSGGSTCICSVNSTDNGCAVSAHMAVECPDASFRLARGFNVGFFPTGKEILFNGWTQYGYAKNDQDEVDQDYSVYAEVSSLALYASTDSTPRSTGAVSVEVDDASGLEVTLRGPLASGTVVDPSQAASLQVDFTCSSAEEKQYYVYFTIPFSSDSDDSDEALPDNLHFTLSKLCSTTSQPSSAQSPPPSTSSSSSEDSDPDNGDDDEDCEGWYGWGIFTFIFVGTLFLFCGVGLWYNIVIEKLVGMDALPGIFFLRDCMDSLTGSESSFVAGSFSSPNPVGGSSVSANFEQKRDTSTSTPDYGGV</sequence>
<feature type="chain" id="PRO_5041973532" evidence="3">
    <location>
        <begin position="28"/>
        <end position="456"/>
    </location>
</feature>
<comment type="caution">
    <text evidence="4">The sequence shown here is derived from an EMBL/GenBank/DDBJ whole genome shotgun (WGS) entry which is preliminary data.</text>
</comment>